<evidence type="ECO:0000313" key="1">
    <source>
        <dbReference type="EMBL" id="EFO26923.1"/>
    </source>
</evidence>
<dbReference type="RefSeq" id="XP_003137148.1">
    <property type="nucleotide sequence ID" value="XM_003137100.1"/>
</dbReference>
<organism evidence="1">
    <name type="scientific">Loa loa</name>
    <name type="common">Eye worm</name>
    <name type="synonym">Filaria loa</name>
    <dbReference type="NCBI Taxonomy" id="7209"/>
    <lineage>
        <taxon>Eukaryota</taxon>
        <taxon>Metazoa</taxon>
        <taxon>Ecdysozoa</taxon>
        <taxon>Nematoda</taxon>
        <taxon>Chromadorea</taxon>
        <taxon>Rhabditida</taxon>
        <taxon>Spirurina</taxon>
        <taxon>Spiruromorpha</taxon>
        <taxon>Filarioidea</taxon>
        <taxon>Onchocercidae</taxon>
        <taxon>Loa</taxon>
    </lineage>
</organism>
<dbReference type="CTD" id="9938937"/>
<proteinExistence type="predicted"/>
<gene>
    <name evidence="1" type="ORF">LOAG_01561</name>
</gene>
<dbReference type="InParanoid" id="A0A1S0UAQ4"/>
<dbReference type="AlphaFoldDB" id="A0A1S0UAQ4"/>
<protein>
    <submittedName>
        <fullName evidence="1">Uncharacterized protein</fullName>
    </submittedName>
</protein>
<dbReference type="GeneID" id="9938937"/>
<accession>A0A1S0UAQ4</accession>
<dbReference type="KEGG" id="loa:LOAG_01561"/>
<name>A0A1S0UAQ4_LOALO</name>
<reference evidence="1" key="1">
    <citation type="submission" date="2012-04" db="EMBL/GenBank/DDBJ databases">
        <title>The Genome Sequence of Loa loa.</title>
        <authorList>
            <consortium name="The Broad Institute Genome Sequencing Platform"/>
            <consortium name="Broad Institute Genome Sequencing Center for Infectious Disease"/>
            <person name="Nutman T.B."/>
            <person name="Fink D.L."/>
            <person name="Russ C."/>
            <person name="Young S."/>
            <person name="Zeng Q."/>
            <person name="Gargeya S."/>
            <person name="Alvarado L."/>
            <person name="Berlin A."/>
            <person name="Chapman S.B."/>
            <person name="Chen Z."/>
            <person name="Freedman E."/>
            <person name="Gellesch M."/>
            <person name="Goldberg J."/>
            <person name="Griggs A."/>
            <person name="Gujja S."/>
            <person name="Heilman E.R."/>
            <person name="Heiman D."/>
            <person name="Howarth C."/>
            <person name="Mehta T."/>
            <person name="Neiman D."/>
            <person name="Pearson M."/>
            <person name="Roberts A."/>
            <person name="Saif S."/>
            <person name="Shea T."/>
            <person name="Shenoy N."/>
            <person name="Sisk P."/>
            <person name="Stolte C."/>
            <person name="Sykes S."/>
            <person name="White J."/>
            <person name="Yandava C."/>
            <person name="Haas B."/>
            <person name="Henn M.R."/>
            <person name="Nusbaum C."/>
            <person name="Birren B."/>
        </authorList>
    </citation>
    <scope>NUCLEOTIDE SEQUENCE [LARGE SCALE GENOMIC DNA]</scope>
</reference>
<sequence length="116" mass="13332">MKQLNFIQEAFLRHAVLGVVDASDMWKNSVEIQKMQVGCNEKHRKESLSSKCQRICANSSEHSKSQQNLFILSPSRLFTWSSPRISLPQQAAFFDDFARITCTFKMVKNAFVAKLF</sequence>
<dbReference type="EMBL" id="JH712193">
    <property type="protein sequence ID" value="EFO26923.1"/>
    <property type="molecule type" value="Genomic_DNA"/>
</dbReference>